<dbReference type="RefSeq" id="WP_282299335.1">
    <property type="nucleotide sequence ID" value="NZ_CP124616.1"/>
</dbReference>
<evidence type="ECO:0000313" key="1">
    <source>
        <dbReference type="EMBL" id="WGW02703.1"/>
    </source>
</evidence>
<evidence type="ECO:0000313" key="2">
    <source>
        <dbReference type="Proteomes" id="UP001241605"/>
    </source>
</evidence>
<proteinExistence type="predicted"/>
<keyword evidence="2" id="KW-1185">Reference proteome</keyword>
<evidence type="ECO:0008006" key="3">
    <source>
        <dbReference type="Google" id="ProtNLM"/>
    </source>
</evidence>
<sequence>MTPLDDRLLAAHARDDRAALVGLYTQAADSASTLDAACFYLTHAYVFALELGDARARDLHARLVAEGREA</sequence>
<name>A0ABY8QFC1_9RHOB</name>
<protein>
    <recommendedName>
        <fullName evidence="3">HEPN domain-containing protein</fullName>
    </recommendedName>
</protein>
<organism evidence="1 2">
    <name type="scientific">Tropicibacter oceani</name>
    <dbReference type="NCBI Taxonomy" id="3058420"/>
    <lineage>
        <taxon>Bacteria</taxon>
        <taxon>Pseudomonadati</taxon>
        <taxon>Pseudomonadota</taxon>
        <taxon>Alphaproteobacteria</taxon>
        <taxon>Rhodobacterales</taxon>
        <taxon>Roseobacteraceae</taxon>
        <taxon>Tropicibacter</taxon>
    </lineage>
</organism>
<gene>
    <name evidence="1" type="ORF">QF118_12225</name>
</gene>
<reference evidence="1 2" key="1">
    <citation type="submission" date="2023-05" db="EMBL/GenBank/DDBJ databases">
        <title>YMD87, complete Genome.</title>
        <authorList>
            <person name="Zhang J."/>
            <person name="Xu X."/>
        </authorList>
    </citation>
    <scope>NUCLEOTIDE SEQUENCE [LARGE SCALE GENOMIC DNA]</scope>
    <source>
        <strain evidence="1 2">YMD87</strain>
    </source>
</reference>
<accession>A0ABY8QFC1</accession>
<dbReference type="Proteomes" id="UP001241605">
    <property type="component" value="Chromosome"/>
</dbReference>
<dbReference type="EMBL" id="CP124616">
    <property type="protein sequence ID" value="WGW02703.1"/>
    <property type="molecule type" value="Genomic_DNA"/>
</dbReference>